<evidence type="ECO:0000256" key="3">
    <source>
        <dbReference type="ARBA" id="ARBA00006958"/>
    </source>
</evidence>
<dbReference type="PANTHER" id="PTHR22930">
    <property type="match status" value="1"/>
</dbReference>
<dbReference type="AlphaFoldDB" id="A0A8J5LB02"/>
<keyword evidence="7" id="KW-0539">Nucleus</keyword>
<evidence type="ECO:0000259" key="10">
    <source>
        <dbReference type="Pfam" id="PF13359"/>
    </source>
</evidence>
<dbReference type="InterPro" id="IPR027806">
    <property type="entry name" value="HARBI1_dom"/>
</dbReference>
<gene>
    <name evidence="11" type="ORF">ZIOFF_018514</name>
</gene>
<dbReference type="InterPro" id="IPR045249">
    <property type="entry name" value="HARBI1-like"/>
</dbReference>
<feature type="domain" description="DDE Tnp4" evidence="10">
    <location>
        <begin position="108"/>
        <end position="261"/>
    </location>
</feature>
<comment type="similarity">
    <text evidence="3">Belongs to the HARBI1 family.</text>
</comment>
<dbReference type="GO" id="GO:0005634">
    <property type="term" value="C:nucleus"/>
    <property type="evidence" value="ECO:0007669"/>
    <property type="project" value="UniProtKB-SubCell"/>
</dbReference>
<evidence type="ECO:0000256" key="8">
    <source>
        <dbReference type="SAM" id="MobiDB-lite"/>
    </source>
</evidence>
<keyword evidence="12" id="KW-1185">Reference proteome</keyword>
<comment type="cofactor">
    <cofactor evidence="1">
        <name>a divalent metal cation</name>
        <dbReference type="ChEBI" id="CHEBI:60240"/>
    </cofactor>
</comment>
<feature type="region of interest" description="Disordered" evidence="8">
    <location>
        <begin position="774"/>
        <end position="802"/>
    </location>
</feature>
<organism evidence="11 12">
    <name type="scientific">Zingiber officinale</name>
    <name type="common">Ginger</name>
    <name type="synonym">Amomum zingiber</name>
    <dbReference type="NCBI Taxonomy" id="94328"/>
    <lineage>
        <taxon>Eukaryota</taxon>
        <taxon>Viridiplantae</taxon>
        <taxon>Streptophyta</taxon>
        <taxon>Embryophyta</taxon>
        <taxon>Tracheophyta</taxon>
        <taxon>Spermatophyta</taxon>
        <taxon>Magnoliopsida</taxon>
        <taxon>Liliopsida</taxon>
        <taxon>Zingiberales</taxon>
        <taxon>Zingiberaceae</taxon>
        <taxon>Zingiber</taxon>
    </lineage>
</organism>
<evidence type="ECO:0000256" key="6">
    <source>
        <dbReference type="ARBA" id="ARBA00022801"/>
    </source>
</evidence>
<evidence type="ECO:0000256" key="1">
    <source>
        <dbReference type="ARBA" id="ARBA00001968"/>
    </source>
</evidence>
<feature type="compositionally biased region" description="Acidic residues" evidence="8">
    <location>
        <begin position="16"/>
        <end position="26"/>
    </location>
</feature>
<proteinExistence type="inferred from homology"/>
<dbReference type="GO" id="GO:0004518">
    <property type="term" value="F:nuclease activity"/>
    <property type="evidence" value="ECO:0007669"/>
    <property type="project" value="UniProtKB-KW"/>
</dbReference>
<evidence type="ECO:0000256" key="4">
    <source>
        <dbReference type="ARBA" id="ARBA00022722"/>
    </source>
</evidence>
<evidence type="ECO:0000256" key="5">
    <source>
        <dbReference type="ARBA" id="ARBA00022723"/>
    </source>
</evidence>
<name>A0A8J5LB02_ZINOF</name>
<comment type="subcellular location">
    <subcellularLocation>
        <location evidence="2">Nucleus</location>
    </subcellularLocation>
</comment>
<feature type="compositionally biased region" description="Basic and acidic residues" evidence="8">
    <location>
        <begin position="576"/>
        <end position="590"/>
    </location>
</feature>
<evidence type="ECO:0000313" key="12">
    <source>
        <dbReference type="Proteomes" id="UP000734854"/>
    </source>
</evidence>
<keyword evidence="4" id="KW-0540">Nuclease</keyword>
<keyword evidence="6" id="KW-0378">Hydrolase</keyword>
<evidence type="ECO:0000313" key="11">
    <source>
        <dbReference type="EMBL" id="KAG6521397.1"/>
    </source>
</evidence>
<dbReference type="EMBL" id="JACMSC010000005">
    <property type="protein sequence ID" value="KAG6521397.1"/>
    <property type="molecule type" value="Genomic_DNA"/>
</dbReference>
<dbReference type="Pfam" id="PF12776">
    <property type="entry name" value="Myb_DNA-bind_3"/>
    <property type="match status" value="1"/>
</dbReference>
<protein>
    <recommendedName>
        <fullName evidence="13">Transposase</fullName>
    </recommendedName>
</protein>
<dbReference type="GO" id="GO:0016787">
    <property type="term" value="F:hydrolase activity"/>
    <property type="evidence" value="ECO:0007669"/>
    <property type="project" value="UniProtKB-KW"/>
</dbReference>
<feature type="region of interest" description="Disordered" evidence="8">
    <location>
        <begin position="1"/>
        <end position="26"/>
    </location>
</feature>
<feature type="domain" description="Myb/SANT-like" evidence="9">
    <location>
        <begin position="313"/>
        <end position="389"/>
    </location>
</feature>
<sequence length="828" mass="94245">MEWDNGEGDYPNVNDYYEENNDTLDESSDDEVFINRNCLVILGMMLKNINKYVDKGLMENNEQKDDARRILLHNLMTSNEQPDGSEFPSLIQSSSRFYPYFKDCVGALDGTHIRVKVSDEDAPRYRGRKDWPTTNVLVACSFDLKFTYILSGWEGTASDSRIVKNALSRRKSYLADSGFMLKRGLITLYRGIRYHLKEYSRCGPTNAKELFKLRHASLRNAIERAFGVLKKRFPIIASGTEPHYEINIRTDIILACYIFHNFLMGVDPDERLIREVDHKLSVNYDNEVSCNERQDDDWSQGNIIRDNIANVLSRNEFYGSTFTSTAYKEMVVICREKTKIPLIKDHLKNKMKTLKTNFNSCYDLFKNASGVQWHAESKRFEAEEEVWKQLIDANPSIKKWRYTPAPHYEKLFELFAYDRANGQGASTAAERNVEIIQEEEQRDDIHVSSEVDLNSSPFVEGLKKRKITSVNAYGNKKSPALDLSIKEVVAAIDRSSSVIVNKSFRQQKLNEKLYKDLVSVGVPDENILDAYLFLGENKEKMMLVMGCPMEKRLALRCFLSNFELCCLNNCNLQDLDRNDNRHPPLGREEGETPAAGEEEDSGGARSLPLPLTRSAPAPPSQPSSSAPQAITRNTEEEDTPEGKRVEEMTAAREEVEREFNFVVSTDGSGDGVHILFLVVSWQRVWGGREGLLQRGFCRKEFGREGLQKEFGGKTLREKESGKGFWWKEFGGKTLRGKESGKGFWWKEFGGKTLRGKESGKGFWWKAKGLTRWGHTKDSSGQRPGLARAGRLTGGGGGNRLLTSSLTSLRKLSCDRRPSEKLTHTAYRT</sequence>
<evidence type="ECO:0008006" key="13">
    <source>
        <dbReference type="Google" id="ProtNLM"/>
    </source>
</evidence>
<feature type="region of interest" description="Disordered" evidence="8">
    <location>
        <begin position="576"/>
        <end position="644"/>
    </location>
</feature>
<keyword evidence="5" id="KW-0479">Metal-binding</keyword>
<dbReference type="Proteomes" id="UP000734854">
    <property type="component" value="Unassembled WGS sequence"/>
</dbReference>
<reference evidence="11 12" key="1">
    <citation type="submission" date="2020-08" db="EMBL/GenBank/DDBJ databases">
        <title>Plant Genome Project.</title>
        <authorList>
            <person name="Zhang R.-G."/>
        </authorList>
    </citation>
    <scope>NUCLEOTIDE SEQUENCE [LARGE SCALE GENOMIC DNA]</scope>
    <source>
        <tissue evidence="11">Rhizome</tissue>
    </source>
</reference>
<evidence type="ECO:0000256" key="7">
    <source>
        <dbReference type="ARBA" id="ARBA00023242"/>
    </source>
</evidence>
<dbReference type="PANTHER" id="PTHR22930:SF268">
    <property type="entry name" value="NUCLEASE HARBI1"/>
    <property type="match status" value="1"/>
</dbReference>
<comment type="caution">
    <text evidence="11">The sequence shown here is derived from an EMBL/GenBank/DDBJ whole genome shotgun (WGS) entry which is preliminary data.</text>
</comment>
<dbReference type="Pfam" id="PF13359">
    <property type="entry name" value="DDE_Tnp_4"/>
    <property type="match status" value="1"/>
</dbReference>
<evidence type="ECO:0000256" key="2">
    <source>
        <dbReference type="ARBA" id="ARBA00004123"/>
    </source>
</evidence>
<evidence type="ECO:0000259" key="9">
    <source>
        <dbReference type="Pfam" id="PF12776"/>
    </source>
</evidence>
<dbReference type="GO" id="GO:0046872">
    <property type="term" value="F:metal ion binding"/>
    <property type="evidence" value="ECO:0007669"/>
    <property type="project" value="UniProtKB-KW"/>
</dbReference>
<accession>A0A8J5LB02</accession>
<dbReference type="InterPro" id="IPR024752">
    <property type="entry name" value="Myb/SANT-like_dom"/>
</dbReference>